<accession>A0ABV3TV98</accession>
<feature type="transmembrane region" description="Helical" evidence="2">
    <location>
        <begin position="127"/>
        <end position="144"/>
    </location>
</feature>
<feature type="region of interest" description="Disordered" evidence="1">
    <location>
        <begin position="154"/>
        <end position="173"/>
    </location>
</feature>
<evidence type="ECO:0000313" key="3">
    <source>
        <dbReference type="EMBL" id="MEX1665524.1"/>
    </source>
</evidence>
<name>A0ABV3TV98_9GAMM</name>
<gene>
    <name evidence="3" type="ORF">AB4875_08480</name>
</gene>
<feature type="transmembrane region" description="Helical" evidence="2">
    <location>
        <begin position="101"/>
        <end position="121"/>
    </location>
</feature>
<evidence type="ECO:0000256" key="2">
    <source>
        <dbReference type="SAM" id="Phobius"/>
    </source>
</evidence>
<protein>
    <submittedName>
        <fullName evidence="3">YbaN family protein</fullName>
    </submittedName>
</protein>
<reference evidence="3 4" key="1">
    <citation type="journal article" date="2011" name="Int. J. Syst. Evol. Microbiol.">
        <title>Zhongshania antarctica gen. nov., sp. nov. and Zhongshania guokunii sp. nov., gammaproteobacteria respectively isolated from coastal attached (fast) ice and surface seawater of the Antarctic.</title>
        <authorList>
            <person name="Li H.J."/>
            <person name="Zhang X.Y."/>
            <person name="Chen C.X."/>
            <person name="Zhang Y.J."/>
            <person name="Gao Z.M."/>
            <person name="Yu Y."/>
            <person name="Chen X.L."/>
            <person name="Chen B."/>
            <person name="Zhang Y.Z."/>
        </authorList>
    </citation>
    <scope>NUCLEOTIDE SEQUENCE [LARGE SCALE GENOMIC DNA]</scope>
    <source>
        <strain evidence="3 4">R06B22</strain>
    </source>
</reference>
<comment type="caution">
    <text evidence="3">The sequence shown here is derived from an EMBL/GenBank/DDBJ whole genome shotgun (WGS) entry which is preliminary data.</text>
</comment>
<keyword evidence="2" id="KW-1133">Transmembrane helix</keyword>
<feature type="compositionally biased region" description="Polar residues" evidence="1">
    <location>
        <begin position="162"/>
        <end position="173"/>
    </location>
</feature>
<keyword evidence="2" id="KW-0812">Transmembrane</keyword>
<keyword evidence="2" id="KW-0472">Membrane</keyword>
<dbReference type="InterPro" id="IPR007401">
    <property type="entry name" value="DUF454"/>
</dbReference>
<proteinExistence type="predicted"/>
<sequence>MINTIGREDVDNNVSLERVIMKTPYQHRNPVIRYILFTTGWISFVLGMIGILLPVVPTTPFLLLSAACFLRSSPRFYTWLTEHRWWGKYIRYYLNGEGIPRRIKILIIAMLWITILTSALLIVKIHWLSAMMISVAAIISIYIFRQPEPVPEEMAKDMAKATETSETPTDQQT</sequence>
<dbReference type="Proteomes" id="UP001557484">
    <property type="component" value="Unassembled WGS sequence"/>
</dbReference>
<organism evidence="3 4">
    <name type="scientific">Zhongshania arctica</name>
    <dbReference type="NCBI Taxonomy" id="3238302"/>
    <lineage>
        <taxon>Bacteria</taxon>
        <taxon>Pseudomonadati</taxon>
        <taxon>Pseudomonadota</taxon>
        <taxon>Gammaproteobacteria</taxon>
        <taxon>Cellvibrionales</taxon>
        <taxon>Spongiibacteraceae</taxon>
        <taxon>Zhongshania</taxon>
    </lineage>
</organism>
<evidence type="ECO:0000313" key="4">
    <source>
        <dbReference type="Proteomes" id="UP001557484"/>
    </source>
</evidence>
<dbReference type="EMBL" id="JBFRYB010000001">
    <property type="protein sequence ID" value="MEX1665524.1"/>
    <property type="molecule type" value="Genomic_DNA"/>
</dbReference>
<evidence type="ECO:0000256" key="1">
    <source>
        <dbReference type="SAM" id="MobiDB-lite"/>
    </source>
</evidence>
<keyword evidence="4" id="KW-1185">Reference proteome</keyword>
<dbReference type="PANTHER" id="PTHR35813:SF1">
    <property type="entry name" value="INNER MEMBRANE PROTEIN YBAN"/>
    <property type="match status" value="1"/>
</dbReference>
<dbReference type="RefSeq" id="WP_368375627.1">
    <property type="nucleotide sequence ID" value="NZ_JBFRYB010000001.1"/>
</dbReference>
<dbReference type="Pfam" id="PF04304">
    <property type="entry name" value="DUF454"/>
    <property type="match status" value="1"/>
</dbReference>
<dbReference type="PANTHER" id="PTHR35813">
    <property type="entry name" value="INNER MEMBRANE PROTEIN YBAN"/>
    <property type="match status" value="1"/>
</dbReference>
<feature type="transmembrane region" description="Helical" evidence="2">
    <location>
        <begin position="31"/>
        <end position="55"/>
    </location>
</feature>